<keyword evidence="1" id="KW-1133">Transmembrane helix</keyword>
<keyword evidence="1" id="KW-0812">Transmembrane</keyword>
<feature type="transmembrane region" description="Helical" evidence="1">
    <location>
        <begin position="316"/>
        <end position="338"/>
    </location>
</feature>
<keyword evidence="4" id="KW-1185">Reference proteome</keyword>
<keyword evidence="1" id="KW-0472">Membrane</keyword>
<gene>
    <name evidence="3" type="ORF">CR162_02125</name>
</gene>
<protein>
    <submittedName>
        <fullName evidence="3">C4-dicarboxylate ABC transporter permease</fullName>
    </submittedName>
</protein>
<dbReference type="Pfam" id="PF01970">
    <property type="entry name" value="TctA"/>
    <property type="match status" value="1"/>
</dbReference>
<feature type="transmembrane region" description="Helical" evidence="1">
    <location>
        <begin position="167"/>
        <end position="187"/>
    </location>
</feature>
<dbReference type="AlphaFoldDB" id="A0A2C6Y7E6"/>
<accession>A0A2C6Y7E6</accession>
<feature type="transmembrane region" description="Helical" evidence="1">
    <location>
        <begin position="42"/>
        <end position="65"/>
    </location>
</feature>
<feature type="transmembrane region" description="Helical" evidence="1">
    <location>
        <begin position="105"/>
        <end position="132"/>
    </location>
</feature>
<feature type="transmembrane region" description="Helical" evidence="1">
    <location>
        <begin position="410"/>
        <end position="428"/>
    </location>
</feature>
<feature type="domain" description="DUF112" evidence="2">
    <location>
        <begin position="17"/>
        <end position="434"/>
    </location>
</feature>
<reference evidence="3 4" key="1">
    <citation type="submission" date="2017-10" db="EMBL/GenBank/DDBJ databases">
        <authorList>
            <person name="Banno H."/>
            <person name="Chua N.-H."/>
        </authorList>
    </citation>
    <scope>NUCLEOTIDE SEQUENCE [LARGE SCALE GENOMIC DNA]</scope>
    <source>
        <strain evidence="3 4">YW11</strain>
    </source>
</reference>
<feature type="transmembrane region" description="Helical" evidence="1">
    <location>
        <begin position="144"/>
        <end position="160"/>
    </location>
</feature>
<feature type="transmembrane region" description="Helical" evidence="1">
    <location>
        <begin position="350"/>
        <end position="374"/>
    </location>
</feature>
<feature type="transmembrane region" description="Helical" evidence="1">
    <location>
        <begin position="193"/>
        <end position="214"/>
    </location>
</feature>
<proteinExistence type="predicted"/>
<feature type="transmembrane region" description="Helical" evidence="1">
    <location>
        <begin position="467"/>
        <end position="485"/>
    </location>
</feature>
<dbReference type="PANTHER" id="PTHR35342">
    <property type="entry name" value="TRICARBOXYLIC TRANSPORT PROTEIN"/>
    <property type="match status" value="1"/>
</dbReference>
<comment type="caution">
    <text evidence="3">The sequence shown here is derived from an EMBL/GenBank/DDBJ whole genome shotgun (WGS) entry which is preliminary data.</text>
</comment>
<evidence type="ECO:0000313" key="3">
    <source>
        <dbReference type="EMBL" id="PHK96722.1"/>
    </source>
</evidence>
<dbReference type="InterPro" id="IPR002823">
    <property type="entry name" value="DUF112_TM"/>
</dbReference>
<evidence type="ECO:0000313" key="4">
    <source>
        <dbReference type="Proteomes" id="UP000223527"/>
    </source>
</evidence>
<dbReference type="PANTHER" id="PTHR35342:SF5">
    <property type="entry name" value="TRICARBOXYLIC TRANSPORT PROTEIN"/>
    <property type="match status" value="1"/>
</dbReference>
<dbReference type="OrthoDB" id="7256204at2"/>
<sequence>MEAFLGGMMVLADPFILGMTVAGTLLGVFVGALPGIGGSTTLALLLPLTIGISPVASLAFMGAVYCGANFGGSITAILVNTPGDPSASATALEGYKMAEKGEAGLALGISAVASAIGGIFSVIVMIVAAPLLARAAYNFGPPEYFALALFGLSMCAAVGGDSPLKNLIAAAFGVALATVGIDLTTGVERFTFGFYDLTDGIGFVPVLIGLFALAEMFDQASRQHTLGKLLKLDTVRIPGMAEFRKCARSIWLGSGLGTFIGALPALGATTAALVAYNETRRWSKHKHEFGQGSIEGVAGPEAANNSAVGGAMVPTLALGIPGSSTTAIMLAALVVQGVRPGPHLFNEQPTLLYAVFASMLAANLIYLVLGLYSAKLFARISMVPPALLWPTVFVLSVIGAYGPNQSMGEVYLMLFFGVVGLLFRRHGFSPAPLVMGLVLGSLLEESLKQSLLIFQDGWVLGFLGRPIALLLIGITVAGLAAPWIMRLQARLRGATEKRAA</sequence>
<dbReference type="Proteomes" id="UP000223527">
    <property type="component" value="Unassembled WGS sequence"/>
</dbReference>
<organism evidence="3 4">
    <name type="scientific">Teichococcus rhizosphaerae</name>
    <dbReference type="NCBI Taxonomy" id="1335062"/>
    <lineage>
        <taxon>Bacteria</taxon>
        <taxon>Pseudomonadati</taxon>
        <taxon>Pseudomonadota</taxon>
        <taxon>Alphaproteobacteria</taxon>
        <taxon>Acetobacterales</taxon>
        <taxon>Roseomonadaceae</taxon>
        <taxon>Roseomonas</taxon>
    </lineage>
</organism>
<feature type="transmembrane region" description="Helical" evidence="1">
    <location>
        <begin position="386"/>
        <end position="403"/>
    </location>
</feature>
<dbReference type="EMBL" id="PDNU01000002">
    <property type="protein sequence ID" value="PHK96722.1"/>
    <property type="molecule type" value="Genomic_DNA"/>
</dbReference>
<evidence type="ECO:0000259" key="2">
    <source>
        <dbReference type="Pfam" id="PF01970"/>
    </source>
</evidence>
<feature type="transmembrane region" description="Helical" evidence="1">
    <location>
        <begin position="250"/>
        <end position="276"/>
    </location>
</feature>
<evidence type="ECO:0000256" key="1">
    <source>
        <dbReference type="SAM" id="Phobius"/>
    </source>
</evidence>
<name>A0A2C6Y7E6_9PROT</name>
<feature type="transmembrane region" description="Helical" evidence="1">
    <location>
        <begin position="12"/>
        <end position="36"/>
    </location>
</feature>
<dbReference type="RefSeq" id="WP_099093867.1">
    <property type="nucleotide sequence ID" value="NZ_PDNU01000002.1"/>
</dbReference>